<proteinExistence type="predicted"/>
<keyword evidence="1" id="KW-0677">Repeat</keyword>
<dbReference type="PANTHER" id="PTHR10039:SF17">
    <property type="entry name" value="FUNGAL STAND N-TERMINAL GOODBYE DOMAIN-CONTAINING PROTEIN-RELATED"/>
    <property type="match status" value="1"/>
</dbReference>
<dbReference type="PANTHER" id="PTHR10039">
    <property type="entry name" value="AMELOGENIN"/>
    <property type="match status" value="1"/>
</dbReference>
<dbReference type="InterPro" id="IPR027417">
    <property type="entry name" value="P-loop_NTPase"/>
</dbReference>
<dbReference type="Gene3D" id="3.40.50.300">
    <property type="entry name" value="P-loop containing nucleotide triphosphate hydrolases"/>
    <property type="match status" value="1"/>
</dbReference>
<evidence type="ECO:0000313" key="3">
    <source>
        <dbReference type="EMBL" id="KAF6752692.1"/>
    </source>
</evidence>
<reference evidence="3 4" key="1">
    <citation type="submission" date="2020-07" db="EMBL/GenBank/DDBJ databases">
        <title>Comparative genomics of pyrophilous fungi reveals a link between fire events and developmental genes.</title>
        <authorList>
            <consortium name="DOE Joint Genome Institute"/>
            <person name="Steindorff A.S."/>
            <person name="Carver A."/>
            <person name="Calhoun S."/>
            <person name="Stillman K."/>
            <person name="Liu H."/>
            <person name="Lipzen A."/>
            <person name="Pangilinan J."/>
            <person name="Labutti K."/>
            <person name="Bruns T.D."/>
            <person name="Grigoriev I.V."/>
        </authorList>
    </citation>
    <scope>NUCLEOTIDE SEQUENCE [LARGE SCALE GENOMIC DNA]</scope>
    <source>
        <strain evidence="3 4">CBS 144469</strain>
    </source>
</reference>
<sequence length="797" mass="89871">MDARLKNSPPQSSSFFHNAKDFNLGNLNQTNIGQDQYNIAQQINVGSPRAMGLLSDLLNPVPDASHARNRKVSPPDSSCLPGTRQEIIQKITTWADSSVIRSNPHVMWLYGYVGCGKSSIAQAIAERYAVKKRLATSFFFFRGGGDRRRSAKFAATVASQIAGAIPSTSRCIEANIKAHSGLLHPSASVTAQFQHLVYEPIETAKWDMMGANILRGPYLMVIDGLDECEDMDDISSFIDQMLDFFRKNPRIPLRILITSRVEEHIRTRLDPSQVKLVNLVDHTSLNDIAIAFRAIFALAAKHSRTIQSYGEWPAPSDLQQLVKHTGCSFIFMSTIAKFILDPSNDGLNPMWRLPLALEINPGLDGLYGQTLQQGEHLPHFLYIIWTIALVERPLSIREIADLLGIQKFEVIEVLIKLHSILQVPGDDTTNVTLCHSSLHDFITTQSRSGRFYAPLSYHEELAYRCMHLLGPRNYSGDSRLAYEYAEGSWMFHWRRFSQTIRSQGERSHHTKSLISHLRDSHHPYCELVLAAYVPIDPGLPLDPEPSTHGTTLVELLQDRVPPKFSKVIIEAISILRDRGSFDESGELQSIWEAVNPPLPALSTFSFDLVAIGAHRLLNREFSNVSDPWSTYLYTIEAKTSFSVFSWCLLSWPQHLARALQHEPLQSQPGVLHWKIVPSSGLRDDPGSLSRILGYLCRQQFREQRRRFIASVKLAANLAAERQVLRYLPSAKRPWNWSGKSAEPRWLESQYEEGEIMSLWDLLDAYIQLVECLEGTCTHDMCPVVSSAKETTSPIVHD</sequence>
<dbReference type="Pfam" id="PF24883">
    <property type="entry name" value="NPHP3_N"/>
    <property type="match status" value="1"/>
</dbReference>
<accession>A0A8H6HUM3</accession>
<evidence type="ECO:0000259" key="2">
    <source>
        <dbReference type="Pfam" id="PF24883"/>
    </source>
</evidence>
<dbReference type="EMBL" id="JACGCI010000043">
    <property type="protein sequence ID" value="KAF6752692.1"/>
    <property type="molecule type" value="Genomic_DNA"/>
</dbReference>
<evidence type="ECO:0000256" key="1">
    <source>
        <dbReference type="ARBA" id="ARBA00022737"/>
    </source>
</evidence>
<keyword evidence="4" id="KW-1185">Reference proteome</keyword>
<comment type="caution">
    <text evidence="3">The sequence shown here is derived from an EMBL/GenBank/DDBJ whole genome shotgun (WGS) entry which is preliminary data.</text>
</comment>
<dbReference type="OrthoDB" id="3041576at2759"/>
<protein>
    <recommendedName>
        <fullName evidence="2">Nephrocystin 3-like N-terminal domain-containing protein</fullName>
    </recommendedName>
</protein>
<organism evidence="3 4">
    <name type="scientific">Ephemerocybe angulata</name>
    <dbReference type="NCBI Taxonomy" id="980116"/>
    <lineage>
        <taxon>Eukaryota</taxon>
        <taxon>Fungi</taxon>
        <taxon>Dikarya</taxon>
        <taxon>Basidiomycota</taxon>
        <taxon>Agaricomycotina</taxon>
        <taxon>Agaricomycetes</taxon>
        <taxon>Agaricomycetidae</taxon>
        <taxon>Agaricales</taxon>
        <taxon>Agaricineae</taxon>
        <taxon>Psathyrellaceae</taxon>
        <taxon>Ephemerocybe</taxon>
    </lineage>
</organism>
<dbReference type="Proteomes" id="UP000521943">
    <property type="component" value="Unassembled WGS sequence"/>
</dbReference>
<gene>
    <name evidence="3" type="ORF">DFP72DRAFT_449147</name>
</gene>
<name>A0A8H6HUM3_9AGAR</name>
<feature type="domain" description="Nephrocystin 3-like N-terminal" evidence="2">
    <location>
        <begin position="83"/>
        <end position="260"/>
    </location>
</feature>
<dbReference type="InterPro" id="IPR056884">
    <property type="entry name" value="NPHP3-like_N"/>
</dbReference>
<dbReference type="SUPFAM" id="SSF52540">
    <property type="entry name" value="P-loop containing nucleoside triphosphate hydrolases"/>
    <property type="match status" value="1"/>
</dbReference>
<dbReference type="AlphaFoldDB" id="A0A8H6HUM3"/>
<evidence type="ECO:0000313" key="4">
    <source>
        <dbReference type="Proteomes" id="UP000521943"/>
    </source>
</evidence>